<dbReference type="Pfam" id="PF13041">
    <property type="entry name" value="PPR_2"/>
    <property type="match status" value="2"/>
</dbReference>
<evidence type="ECO:0000256" key="3">
    <source>
        <dbReference type="SAM" id="MobiDB-lite"/>
    </source>
</evidence>
<dbReference type="HOGENOM" id="CLU_028150_1_0_1"/>
<feature type="repeat" description="PPR" evidence="2">
    <location>
        <begin position="600"/>
        <end position="634"/>
    </location>
</feature>
<evidence type="ECO:0000313" key="5">
    <source>
        <dbReference type="Proteomes" id="UP000017836"/>
    </source>
</evidence>
<feature type="region of interest" description="Disordered" evidence="3">
    <location>
        <begin position="360"/>
        <end position="383"/>
    </location>
</feature>
<dbReference type="OMA" id="HIWTVSS"/>
<accession>U5CNB1</accession>
<keyword evidence="5" id="KW-1185">Reference proteome</keyword>
<dbReference type="InterPro" id="IPR011990">
    <property type="entry name" value="TPR-like_helical_dom_sf"/>
</dbReference>
<evidence type="ECO:0008006" key="6">
    <source>
        <dbReference type="Google" id="ProtNLM"/>
    </source>
</evidence>
<name>U5CNB1_AMBTC</name>
<keyword evidence="1" id="KW-0677">Repeat</keyword>
<dbReference type="InterPro" id="IPR016024">
    <property type="entry name" value="ARM-type_fold"/>
</dbReference>
<feature type="repeat" description="PPR" evidence="2">
    <location>
        <begin position="206"/>
        <end position="240"/>
    </location>
</feature>
<dbReference type="Pfam" id="PF01535">
    <property type="entry name" value="PPR"/>
    <property type="match status" value="2"/>
</dbReference>
<evidence type="ECO:0000256" key="1">
    <source>
        <dbReference type="ARBA" id="ARBA00022737"/>
    </source>
</evidence>
<reference evidence="5" key="1">
    <citation type="journal article" date="2013" name="Science">
        <title>The Amborella genome and the evolution of flowering plants.</title>
        <authorList>
            <consortium name="Amborella Genome Project"/>
        </authorList>
    </citation>
    <scope>NUCLEOTIDE SEQUENCE [LARGE SCALE GENOMIC DNA]</scope>
</reference>
<proteinExistence type="predicted"/>
<dbReference type="PANTHER" id="PTHR47913:SF1">
    <property type="entry name" value="OS01G0167750 PROTEIN"/>
    <property type="match status" value="1"/>
</dbReference>
<evidence type="ECO:0000313" key="4">
    <source>
        <dbReference type="EMBL" id="ERN14621.1"/>
    </source>
</evidence>
<dbReference type="EMBL" id="KI392532">
    <property type="protein sequence ID" value="ERN14621.1"/>
    <property type="molecule type" value="Genomic_DNA"/>
</dbReference>
<dbReference type="SUPFAM" id="SSF48371">
    <property type="entry name" value="ARM repeat"/>
    <property type="match status" value="1"/>
</dbReference>
<dbReference type="InterPro" id="IPR044175">
    <property type="entry name" value="At5g66631-like"/>
</dbReference>
<gene>
    <name evidence="4" type="ORF">AMTR_s00038p00179320</name>
</gene>
<feature type="compositionally biased region" description="Polar residues" evidence="3">
    <location>
        <begin position="172"/>
        <end position="194"/>
    </location>
</feature>
<dbReference type="InterPro" id="IPR002885">
    <property type="entry name" value="PPR_rpt"/>
</dbReference>
<dbReference type="Gene3D" id="1.25.40.10">
    <property type="entry name" value="Tetratricopeptide repeat domain"/>
    <property type="match status" value="3"/>
</dbReference>
<dbReference type="Proteomes" id="UP000017836">
    <property type="component" value="Unassembled WGS sequence"/>
</dbReference>
<dbReference type="STRING" id="13333.U5CNB1"/>
<evidence type="ECO:0000256" key="2">
    <source>
        <dbReference type="PROSITE-ProRule" id="PRU00708"/>
    </source>
</evidence>
<dbReference type="AlphaFoldDB" id="U5CNB1"/>
<dbReference type="eggNOG" id="KOG4197">
    <property type="taxonomic scope" value="Eukaryota"/>
</dbReference>
<feature type="repeat" description="PPR" evidence="2">
    <location>
        <begin position="530"/>
        <end position="564"/>
    </location>
</feature>
<feature type="region of interest" description="Disordered" evidence="3">
    <location>
        <begin position="171"/>
        <end position="194"/>
    </location>
</feature>
<sequence length="709" mass="79542">MHQYRAPYSSHTAPLPQGSAPCFSLYLDRAKIIDQIRLLLRTTSPNAFPSSLSSLAPHIDTTIAVHALRSSPSPSATLSLFHFLHNLPHFSHSPNTCRAALSSLLYTTVHHPQLSPSSSSATPYTAFSLLIDRINSSQFPGVSLSFMDHLRFLCAANDLPRALQLFSHTARHNPSSANPQNPILKPLQNSSSPQTLNLKSKKVHLCTEAYNLMMELFARNGRHDESTRLFLYMLNKGNLPNSRTYTVIIRHMVDMGKAKEGFEVFKRLPGMRVKRTRLQYTLLIQAFSQLGDSDMVLVLVRDMQKDGVLPMRSSVQALRKVGLKKEAEEMVKDFFTLDSRIGSIQGSSLCTSFFDDDQEGDVDDDGDGDNDDDDDDDNGLDGNDELVSLKPWVDPYAIASCLRDWDHAEVSALGKANIVWTARLVGKVLRGFKRADSAWEFFCWVAYQPGFTHDVFNISRMAVLLARQGHTELVNRLLSKVVEKEGIQISFSTIRLIIDAFGISKNADAALKVFRDFSSNSLGYSENHNLLMLYSSLLRTFIKCKKGAKATELLEEMMLSGIQPDIPMLLGLLEHFAMEGDLKRVEQLFGMARQCVIEPDAYMYKILIHAYCKRERSALAMRVFEVMQNAGFMPDVATKNVLVNSLWKEGKRREAASIEERIGSDDDSLPKVILGHPWTVSGEDLMYVHDIYAKCFTRSEAEEDIQLSG</sequence>
<organism evidence="4 5">
    <name type="scientific">Amborella trichopoda</name>
    <dbReference type="NCBI Taxonomy" id="13333"/>
    <lineage>
        <taxon>Eukaryota</taxon>
        <taxon>Viridiplantae</taxon>
        <taxon>Streptophyta</taxon>
        <taxon>Embryophyta</taxon>
        <taxon>Tracheophyta</taxon>
        <taxon>Spermatophyta</taxon>
        <taxon>Magnoliopsida</taxon>
        <taxon>Amborellales</taxon>
        <taxon>Amborellaceae</taxon>
        <taxon>Amborella</taxon>
    </lineage>
</organism>
<dbReference type="PROSITE" id="PS51375">
    <property type="entry name" value="PPR"/>
    <property type="match status" value="4"/>
</dbReference>
<dbReference type="NCBIfam" id="TIGR00756">
    <property type="entry name" value="PPR"/>
    <property type="match status" value="3"/>
</dbReference>
<dbReference type="PANTHER" id="PTHR47913">
    <property type="entry name" value="OS01G0167750 PROTEIN"/>
    <property type="match status" value="1"/>
</dbReference>
<protein>
    <recommendedName>
        <fullName evidence="6">Pentacotripeptide-repeat region of PRORP domain-containing protein</fullName>
    </recommendedName>
</protein>
<feature type="repeat" description="PPR" evidence="2">
    <location>
        <begin position="276"/>
        <end position="310"/>
    </location>
</feature>
<dbReference type="Gramene" id="ERN14621">
    <property type="protein sequence ID" value="ERN14621"/>
    <property type="gene ID" value="AMTR_s00038p00179320"/>
</dbReference>